<keyword evidence="1" id="KW-0812">Transmembrane</keyword>
<evidence type="ECO:0000313" key="2">
    <source>
        <dbReference type="EMBL" id="VAX38908.1"/>
    </source>
</evidence>
<dbReference type="AlphaFoldDB" id="A0A3B1DS02"/>
<feature type="transmembrane region" description="Helical" evidence="1">
    <location>
        <begin position="36"/>
        <end position="55"/>
    </location>
</feature>
<reference evidence="2" key="1">
    <citation type="submission" date="2018-06" db="EMBL/GenBank/DDBJ databases">
        <authorList>
            <person name="Zhirakovskaya E."/>
        </authorList>
    </citation>
    <scope>NUCLEOTIDE SEQUENCE</scope>
</reference>
<organism evidence="2">
    <name type="scientific">hydrothermal vent metagenome</name>
    <dbReference type="NCBI Taxonomy" id="652676"/>
    <lineage>
        <taxon>unclassified sequences</taxon>
        <taxon>metagenomes</taxon>
        <taxon>ecological metagenomes</taxon>
    </lineage>
</organism>
<gene>
    <name evidence="2" type="ORF">MNBD_PLANCTO03-1853</name>
</gene>
<keyword evidence="1" id="KW-0472">Membrane</keyword>
<evidence type="ECO:0000256" key="1">
    <source>
        <dbReference type="SAM" id="Phobius"/>
    </source>
</evidence>
<keyword evidence="1" id="KW-1133">Transmembrane helix</keyword>
<accession>A0A3B1DS02</accession>
<dbReference type="EMBL" id="UOGK01000168">
    <property type="protein sequence ID" value="VAX38908.1"/>
    <property type="molecule type" value="Genomic_DNA"/>
</dbReference>
<name>A0A3B1DS02_9ZZZZ</name>
<proteinExistence type="predicted"/>
<sequence>MILAVACLAILPTAAPAQETRPKPPVASKTGKPTTVRNMLMLAVIVGVGIGVHFIPSKRGHQD</sequence>
<protein>
    <submittedName>
        <fullName evidence="2">Uncharacterized protein</fullName>
    </submittedName>
</protein>